<dbReference type="Proteomes" id="UP000271708">
    <property type="component" value="Chromosome"/>
</dbReference>
<dbReference type="PANTHER" id="PTHR36302:SF1">
    <property type="entry name" value="COPPER CHAPERONE PCU(A)C"/>
    <property type="match status" value="1"/>
</dbReference>
<evidence type="ECO:0000256" key="1">
    <source>
        <dbReference type="SAM" id="MobiDB-lite"/>
    </source>
</evidence>
<reference evidence="3 4" key="1">
    <citation type="submission" date="2019-09" db="EMBL/GenBank/DDBJ databases">
        <title>Complete Genome Sequence of Janibacter melonis M714 with both human health impact and industrial applications.</title>
        <authorList>
            <person name="Jin M."/>
            <person name="Zhao Q.R."/>
        </authorList>
    </citation>
    <scope>NUCLEOTIDE SEQUENCE [LARGE SCALE GENOMIC DNA]</scope>
    <source>
        <strain evidence="3 4">M714</strain>
    </source>
</reference>
<dbReference type="InterPro" id="IPR007410">
    <property type="entry name" value="LpqE-like"/>
</dbReference>
<feature type="chain" id="PRO_5038579850" evidence="2">
    <location>
        <begin position="23"/>
        <end position="197"/>
    </location>
</feature>
<dbReference type="KEGG" id="jme:EEW87_009450"/>
<dbReference type="InterPro" id="IPR036182">
    <property type="entry name" value="PCuAC_sf"/>
</dbReference>
<feature type="region of interest" description="Disordered" evidence="1">
    <location>
        <begin position="167"/>
        <end position="197"/>
    </location>
</feature>
<feature type="region of interest" description="Disordered" evidence="1">
    <location>
        <begin position="26"/>
        <end position="45"/>
    </location>
</feature>
<organism evidence="3 4">
    <name type="scientific">Janibacter melonis</name>
    <dbReference type="NCBI Taxonomy" id="262209"/>
    <lineage>
        <taxon>Bacteria</taxon>
        <taxon>Bacillati</taxon>
        <taxon>Actinomycetota</taxon>
        <taxon>Actinomycetes</taxon>
        <taxon>Micrococcales</taxon>
        <taxon>Intrasporangiaceae</taxon>
        <taxon>Janibacter</taxon>
    </lineage>
</organism>
<dbReference type="EMBL" id="CP044548">
    <property type="protein sequence ID" value="QFQ30471.2"/>
    <property type="molecule type" value="Genomic_DNA"/>
</dbReference>
<protein>
    <submittedName>
        <fullName evidence="3">Copper chaperone PCu(A)C</fullName>
    </submittedName>
</protein>
<dbReference type="Gene3D" id="2.60.40.1890">
    <property type="entry name" value="PCu(A)C copper chaperone"/>
    <property type="match status" value="1"/>
</dbReference>
<dbReference type="SUPFAM" id="SSF110087">
    <property type="entry name" value="DR1885-like metal-binding protein"/>
    <property type="match status" value="1"/>
</dbReference>
<keyword evidence="2" id="KW-0732">Signal</keyword>
<evidence type="ECO:0000256" key="2">
    <source>
        <dbReference type="SAM" id="SignalP"/>
    </source>
</evidence>
<name>A0A5P8FMP0_9MICO</name>
<dbReference type="AlphaFoldDB" id="A0A5P8FMP0"/>
<sequence>MRTTHRRALRALVGLAAVTTLAACGSGKTTSTTTASSSSAASTSTPALTVTDGWVKAVDASQDMTAAFGTLTNTGDEDVVITGGRSDLAGMVEAHVMSKDENGAMVMEEAKDGHTVPAGGELELTPGGAHLMLMDLSSDVVAGEDYVVTVTTADGQEVDLTFAGREFSGAEEEYAPDMPGMSHDGHGETSATSSSSR</sequence>
<evidence type="ECO:0000313" key="4">
    <source>
        <dbReference type="Proteomes" id="UP000271708"/>
    </source>
</evidence>
<dbReference type="InterPro" id="IPR058248">
    <property type="entry name" value="Lxx211020-like"/>
</dbReference>
<feature type="signal peptide" evidence="2">
    <location>
        <begin position="1"/>
        <end position="22"/>
    </location>
</feature>
<proteinExistence type="predicted"/>
<accession>A0A5P8FMP0</accession>
<dbReference type="RefSeq" id="WP_123092808.1">
    <property type="nucleotide sequence ID" value="NZ_CP044548.2"/>
</dbReference>
<dbReference type="PANTHER" id="PTHR36302">
    <property type="entry name" value="BLR7088 PROTEIN"/>
    <property type="match status" value="1"/>
</dbReference>
<evidence type="ECO:0000313" key="3">
    <source>
        <dbReference type="EMBL" id="QFQ30471.2"/>
    </source>
</evidence>
<dbReference type="GeneID" id="59161390"/>
<dbReference type="PROSITE" id="PS51257">
    <property type="entry name" value="PROKAR_LIPOPROTEIN"/>
    <property type="match status" value="1"/>
</dbReference>
<gene>
    <name evidence="3" type="ORF">EEW87_009450</name>
</gene>
<dbReference type="Pfam" id="PF04314">
    <property type="entry name" value="PCuAC"/>
    <property type="match status" value="1"/>
</dbReference>